<sequence>MQNGHLLVLIKNKAMQIQIKITNSQALVYIVVFLNKKASKCSRFKHIHLGAKT</sequence>
<dbReference type="Proteomes" id="UP000217277">
    <property type="component" value="Chromosome I"/>
</dbReference>
<evidence type="ECO:0000313" key="1">
    <source>
        <dbReference type="EMBL" id="ATC80682.1"/>
    </source>
</evidence>
<reference evidence="1" key="1">
    <citation type="submission" date="2015-03" db="EMBL/GenBank/DDBJ databases">
        <authorList>
            <person name="Xie B.-B."/>
            <person name="Rong J.-C."/>
            <person name="Qin Q.-L."/>
            <person name="Zhang Y.-Z."/>
        </authorList>
    </citation>
    <scope>NUCLEOTIDE SEQUENCE</scope>
    <source>
        <strain evidence="1">DSM 14585</strain>
    </source>
</reference>
<evidence type="ECO:0000313" key="2">
    <source>
        <dbReference type="Proteomes" id="UP000217277"/>
    </source>
</evidence>
<accession>A0ACA8DQG6</accession>
<keyword evidence="2" id="KW-1185">Reference proteome</keyword>
<gene>
    <name evidence="1" type="ORF">PAGA_a0067</name>
</gene>
<protein>
    <submittedName>
        <fullName evidence="1">Uncharacterized protein</fullName>
    </submittedName>
</protein>
<proteinExistence type="predicted"/>
<dbReference type="EMBL" id="CP011011">
    <property type="protein sequence ID" value="ATC80682.1"/>
    <property type="molecule type" value="Genomic_DNA"/>
</dbReference>
<organism evidence="1 2">
    <name type="scientific">Pseudoalteromonas agarivorans DSM 14585</name>
    <dbReference type="NCBI Taxonomy" id="1312369"/>
    <lineage>
        <taxon>Bacteria</taxon>
        <taxon>Pseudomonadati</taxon>
        <taxon>Pseudomonadota</taxon>
        <taxon>Gammaproteobacteria</taxon>
        <taxon>Alteromonadales</taxon>
        <taxon>Pseudoalteromonadaceae</taxon>
        <taxon>Pseudoalteromonas</taxon>
    </lineage>
</organism>
<name>A0ACA8DQG6_9GAMM</name>